<evidence type="ECO:0000259" key="2">
    <source>
        <dbReference type="PROSITE" id="PS50229"/>
    </source>
</evidence>
<name>A0A8C4QP31_EPTBU</name>
<accession>A0A8C4QP31</accession>
<dbReference type="Ensembl" id="ENSEBUT00000019047.1">
    <property type="protein sequence ID" value="ENSEBUP00000018471.1"/>
    <property type="gene ID" value="ENSEBUG00000011531.1"/>
</dbReference>
<evidence type="ECO:0000313" key="3">
    <source>
        <dbReference type="Ensembl" id="ENSEBUP00000018471.1"/>
    </source>
</evidence>
<reference evidence="3" key="2">
    <citation type="submission" date="2025-09" db="UniProtKB">
        <authorList>
            <consortium name="Ensembl"/>
        </authorList>
    </citation>
    <scope>IDENTIFICATION</scope>
</reference>
<dbReference type="Gene3D" id="3.90.810.10">
    <property type="entry name" value="CRIB domain"/>
    <property type="match status" value="1"/>
</dbReference>
<feature type="domain" description="WH1" evidence="2">
    <location>
        <begin position="52"/>
        <end position="161"/>
    </location>
</feature>
<dbReference type="AlphaFoldDB" id="A0A8C4QP31"/>
<dbReference type="InterPro" id="IPR000095">
    <property type="entry name" value="CRIB_dom"/>
</dbReference>
<evidence type="ECO:0008006" key="5">
    <source>
        <dbReference type="Google" id="ProtNLM"/>
    </source>
</evidence>
<dbReference type="PROSITE" id="PS50229">
    <property type="entry name" value="WH1"/>
    <property type="match status" value="1"/>
</dbReference>
<reference evidence="3" key="1">
    <citation type="submission" date="2025-08" db="UniProtKB">
        <authorList>
            <consortium name="Ensembl"/>
        </authorList>
    </citation>
    <scope>IDENTIFICATION</scope>
</reference>
<dbReference type="GeneTree" id="ENSGT00730000110895"/>
<keyword evidence="4" id="KW-1185">Reference proteome</keyword>
<evidence type="ECO:0000313" key="4">
    <source>
        <dbReference type="Proteomes" id="UP000694388"/>
    </source>
</evidence>
<dbReference type="Proteomes" id="UP000694388">
    <property type="component" value="Unplaced"/>
</dbReference>
<proteinExistence type="predicted"/>
<dbReference type="Gene3D" id="2.30.29.30">
    <property type="entry name" value="Pleckstrin-homology domain (PH domain)/Phosphotyrosine-binding domain (PTB)"/>
    <property type="match status" value="1"/>
</dbReference>
<organism evidence="3 4">
    <name type="scientific">Eptatretus burgeri</name>
    <name type="common">Inshore hagfish</name>
    <dbReference type="NCBI Taxonomy" id="7764"/>
    <lineage>
        <taxon>Eukaryota</taxon>
        <taxon>Metazoa</taxon>
        <taxon>Chordata</taxon>
        <taxon>Craniata</taxon>
        <taxon>Vertebrata</taxon>
        <taxon>Cyclostomata</taxon>
        <taxon>Myxini</taxon>
        <taxon>Myxiniformes</taxon>
        <taxon>Myxinidae</taxon>
        <taxon>Eptatretinae</taxon>
        <taxon>Eptatretus</taxon>
    </lineage>
</organism>
<dbReference type="Pfam" id="PF00568">
    <property type="entry name" value="WH1"/>
    <property type="match status" value="1"/>
</dbReference>
<dbReference type="SUPFAM" id="SSF50729">
    <property type="entry name" value="PH domain-like"/>
    <property type="match status" value="1"/>
</dbReference>
<evidence type="ECO:0000259" key="1">
    <source>
        <dbReference type="PROSITE" id="PS50108"/>
    </source>
</evidence>
<dbReference type="InterPro" id="IPR036936">
    <property type="entry name" value="CRIB_dom_sf"/>
</dbReference>
<sequence>MAWCHKLNGLKVHLGSSRMVTVDADTSKHHCSFMHVGSALLSDVENDCLFCLFDEGSLALASAVVQLLDATPDCLPAWIKRSCGVACLVWDAPIQSYYLWVFDVQEGKKMIVHDLRSIIYSMLRPYFLAFQVEGLHMGLNFACEDEAKTFETVWKHSIKDPKSSAPLNEVIPFLLPNLKCWGSLRSKVLKKGKRKKKKVNKVDIGLPSNFQHVEHIGLDSRACAAFSVFLSPPWTLCDDLNLELKQRLCSDGFSLRSVQQRANDAQNSQAELLRPVLEVDRHSEKMKFVSHALVQNLTDEDVIHKPDWLCVDDYFETASLLASDPQHHDLLKETTNLKLQSNKLPVEEQQAVTPSSKDGIMGLILEAMNRRRVFQQSDDSSDEECGEDDEWD</sequence>
<dbReference type="InterPro" id="IPR011993">
    <property type="entry name" value="PH-like_dom_sf"/>
</dbReference>
<dbReference type="PROSITE" id="PS50108">
    <property type="entry name" value="CRIB"/>
    <property type="match status" value="1"/>
</dbReference>
<dbReference type="SMART" id="SM00461">
    <property type="entry name" value="WH1"/>
    <property type="match status" value="1"/>
</dbReference>
<dbReference type="InterPro" id="IPR000697">
    <property type="entry name" value="WH1/EVH1_dom"/>
</dbReference>
<feature type="domain" description="CRIB" evidence="1">
    <location>
        <begin position="204"/>
        <end position="217"/>
    </location>
</feature>
<protein>
    <recommendedName>
        <fullName evidence="5">CRIB domain-containing protein</fullName>
    </recommendedName>
</protein>